<evidence type="ECO:0000313" key="4">
    <source>
        <dbReference type="EMBL" id="KAF2462125.1"/>
    </source>
</evidence>
<feature type="region of interest" description="Disordered" evidence="2">
    <location>
        <begin position="1"/>
        <end position="35"/>
    </location>
</feature>
<evidence type="ECO:0000256" key="1">
    <source>
        <dbReference type="SAM" id="Coils"/>
    </source>
</evidence>
<gene>
    <name evidence="4" type="ORF">BDY21DRAFT_368248</name>
    <name evidence="3" type="ORF">BDY21DRAFT_372833</name>
</gene>
<evidence type="ECO:0000256" key="2">
    <source>
        <dbReference type="SAM" id="MobiDB-lite"/>
    </source>
</evidence>
<proteinExistence type="predicted"/>
<protein>
    <submittedName>
        <fullName evidence="3">Uncharacterized protein</fullName>
    </submittedName>
</protein>
<sequence length="144" mass="16241">MPPAKSSARPNGRPSRNGKRPNYVRLALGQDTDDEMEDVATMDAGEEVEAPRDNGQNQWAAMLAMLAELKAEHLRETQHLHETIADLKTTMKKSNERMEETMKKSNERMEETMKKSNERMEETIRGLQDTISQLSGTSNGTYAS</sequence>
<evidence type="ECO:0000313" key="3">
    <source>
        <dbReference type="EMBL" id="KAF2456233.1"/>
    </source>
</evidence>
<evidence type="ECO:0000313" key="5">
    <source>
        <dbReference type="Proteomes" id="UP000799766"/>
    </source>
</evidence>
<accession>A0A6A6NY96</accession>
<keyword evidence="1" id="KW-0175">Coiled coil</keyword>
<reference evidence="3" key="1">
    <citation type="journal article" date="2020" name="Stud. Mycol.">
        <title>101 Dothideomycetes genomes: a test case for predicting lifestyles and emergence of pathogens.</title>
        <authorList>
            <person name="Haridas S."/>
            <person name="Albert R."/>
            <person name="Binder M."/>
            <person name="Bloem J."/>
            <person name="Labutti K."/>
            <person name="Salamov A."/>
            <person name="Andreopoulos B."/>
            <person name="Baker S."/>
            <person name="Barry K."/>
            <person name="Bills G."/>
            <person name="Bluhm B."/>
            <person name="Cannon C."/>
            <person name="Castanera R."/>
            <person name="Culley D."/>
            <person name="Daum C."/>
            <person name="Ezra D."/>
            <person name="Gonzalez J."/>
            <person name="Henrissat B."/>
            <person name="Kuo A."/>
            <person name="Liang C."/>
            <person name="Lipzen A."/>
            <person name="Lutzoni F."/>
            <person name="Magnuson J."/>
            <person name="Mondo S."/>
            <person name="Nolan M."/>
            <person name="Ohm R."/>
            <person name="Pangilinan J."/>
            <person name="Park H.-J."/>
            <person name="Ramirez L."/>
            <person name="Alfaro M."/>
            <person name="Sun H."/>
            <person name="Tritt A."/>
            <person name="Yoshinaga Y."/>
            <person name="Zwiers L.-H."/>
            <person name="Turgeon B."/>
            <person name="Goodwin S."/>
            <person name="Spatafora J."/>
            <person name="Crous P."/>
            <person name="Grigoriev I."/>
        </authorList>
    </citation>
    <scope>NUCLEOTIDE SEQUENCE</scope>
    <source>
        <strain evidence="3">ATCC 16933</strain>
    </source>
</reference>
<name>A0A6A6NY96_9PEZI</name>
<organism evidence="3 5">
    <name type="scientific">Lineolata rhizophorae</name>
    <dbReference type="NCBI Taxonomy" id="578093"/>
    <lineage>
        <taxon>Eukaryota</taxon>
        <taxon>Fungi</taxon>
        <taxon>Dikarya</taxon>
        <taxon>Ascomycota</taxon>
        <taxon>Pezizomycotina</taxon>
        <taxon>Dothideomycetes</taxon>
        <taxon>Dothideomycetes incertae sedis</taxon>
        <taxon>Lineolatales</taxon>
        <taxon>Lineolataceae</taxon>
        <taxon>Lineolata</taxon>
    </lineage>
</organism>
<feature type="coiled-coil region" evidence="1">
    <location>
        <begin position="84"/>
        <end position="137"/>
    </location>
</feature>
<dbReference type="EMBL" id="MU001684">
    <property type="protein sequence ID" value="KAF2456233.1"/>
    <property type="molecule type" value="Genomic_DNA"/>
</dbReference>
<dbReference type="Proteomes" id="UP000799766">
    <property type="component" value="Unassembled WGS sequence"/>
</dbReference>
<dbReference type="EMBL" id="MU001670">
    <property type="protein sequence ID" value="KAF2462125.1"/>
    <property type="molecule type" value="Genomic_DNA"/>
</dbReference>
<feature type="non-terminal residue" evidence="3">
    <location>
        <position position="144"/>
    </location>
</feature>
<keyword evidence="5" id="KW-1185">Reference proteome</keyword>
<dbReference type="AlphaFoldDB" id="A0A6A6NY96"/>